<dbReference type="EMBL" id="LAZR01013770">
    <property type="protein sequence ID" value="KKM20419.1"/>
    <property type="molecule type" value="Genomic_DNA"/>
</dbReference>
<feature type="non-terminal residue" evidence="1">
    <location>
        <position position="305"/>
    </location>
</feature>
<protein>
    <submittedName>
        <fullName evidence="1">Uncharacterized protein</fullName>
    </submittedName>
</protein>
<name>A0A0F9IKU2_9ZZZZ</name>
<reference evidence="1" key="1">
    <citation type="journal article" date="2015" name="Nature">
        <title>Complex archaea that bridge the gap between prokaryotes and eukaryotes.</title>
        <authorList>
            <person name="Spang A."/>
            <person name="Saw J.H."/>
            <person name="Jorgensen S.L."/>
            <person name="Zaremba-Niedzwiedzka K."/>
            <person name="Martijn J."/>
            <person name="Lind A.E."/>
            <person name="van Eijk R."/>
            <person name="Schleper C."/>
            <person name="Guy L."/>
            <person name="Ettema T.J."/>
        </authorList>
    </citation>
    <scope>NUCLEOTIDE SEQUENCE</scope>
</reference>
<dbReference type="AlphaFoldDB" id="A0A0F9IKU2"/>
<organism evidence="1">
    <name type="scientific">marine sediment metagenome</name>
    <dbReference type="NCBI Taxonomy" id="412755"/>
    <lineage>
        <taxon>unclassified sequences</taxon>
        <taxon>metagenomes</taxon>
        <taxon>ecological metagenomes</taxon>
    </lineage>
</organism>
<accession>A0A0F9IKU2</accession>
<sequence length="305" mass="31225">MAENGIKTTLLNSVSTIDSVIGNRDGSTVRVPLVDFARQISGQAPTGTDEWLLAQKWAENPEDVPVLPDQFSALHHAKKSAAAEIVASAKAELSTDQATISLAAASQSAVSKDQAQVAALAAGAPLVTTLTDPVPTNGTVEILQTGAGGQVWQVVTGAWSIVGWITMPTFANVAGMALATGLLDGQNITVTGGENTEREYFTYDATSTAPVDGALVVTATGMGAGRLISTRTVYASWGEMNTDVRTPPAGTALTVRGVGGFTAATSGQDLTLSGGLKVTVDANSSGEILVEQFGEVGTPDDYATV</sequence>
<evidence type="ECO:0000313" key="1">
    <source>
        <dbReference type="EMBL" id="KKM20419.1"/>
    </source>
</evidence>
<comment type="caution">
    <text evidence="1">The sequence shown here is derived from an EMBL/GenBank/DDBJ whole genome shotgun (WGS) entry which is preliminary data.</text>
</comment>
<proteinExistence type="predicted"/>
<gene>
    <name evidence="1" type="ORF">LCGC14_1645680</name>
</gene>